<protein>
    <recommendedName>
        <fullName evidence="3">GTPase</fullName>
    </recommendedName>
</protein>
<evidence type="ECO:0008006" key="3">
    <source>
        <dbReference type="Google" id="ProtNLM"/>
    </source>
</evidence>
<dbReference type="EMBL" id="BAABKP010000006">
    <property type="protein sequence ID" value="GAA4799916.1"/>
    <property type="molecule type" value="Genomic_DNA"/>
</dbReference>
<evidence type="ECO:0000313" key="1">
    <source>
        <dbReference type="EMBL" id="GAA4799916.1"/>
    </source>
</evidence>
<name>A0ABP9BTG3_9MICC</name>
<dbReference type="Proteomes" id="UP001500187">
    <property type="component" value="Unassembled WGS sequence"/>
</dbReference>
<sequence>MAKEEPSVELDPGFEAALEAALALDPSERIDRYARLAEELQESLN</sequence>
<reference evidence="2" key="1">
    <citation type="journal article" date="2019" name="Int. J. Syst. Evol. Microbiol.">
        <title>The Global Catalogue of Microorganisms (GCM) 10K type strain sequencing project: providing services to taxonomists for standard genome sequencing and annotation.</title>
        <authorList>
            <consortium name="The Broad Institute Genomics Platform"/>
            <consortium name="The Broad Institute Genome Sequencing Center for Infectious Disease"/>
            <person name="Wu L."/>
            <person name="Ma J."/>
        </authorList>
    </citation>
    <scope>NUCLEOTIDE SEQUENCE [LARGE SCALE GENOMIC DNA]</scope>
    <source>
        <strain evidence="2">JCM 18541</strain>
    </source>
</reference>
<organism evidence="1 2">
    <name type="scientific">Rothia endophytica</name>
    <dbReference type="NCBI Taxonomy" id="1324766"/>
    <lineage>
        <taxon>Bacteria</taxon>
        <taxon>Bacillati</taxon>
        <taxon>Actinomycetota</taxon>
        <taxon>Actinomycetes</taxon>
        <taxon>Micrococcales</taxon>
        <taxon>Micrococcaceae</taxon>
        <taxon>Rothia</taxon>
    </lineage>
</organism>
<proteinExistence type="predicted"/>
<evidence type="ECO:0000313" key="2">
    <source>
        <dbReference type="Proteomes" id="UP001500187"/>
    </source>
</evidence>
<comment type="caution">
    <text evidence="1">The sequence shown here is derived from an EMBL/GenBank/DDBJ whole genome shotgun (WGS) entry which is preliminary data.</text>
</comment>
<dbReference type="RefSeq" id="WP_345447092.1">
    <property type="nucleotide sequence ID" value="NZ_BAABKP010000006.1"/>
</dbReference>
<gene>
    <name evidence="1" type="ORF">GCM10023352_19840</name>
</gene>
<keyword evidence="2" id="KW-1185">Reference proteome</keyword>
<accession>A0ABP9BTG3</accession>